<evidence type="ECO:0000256" key="1">
    <source>
        <dbReference type="ARBA" id="ARBA00022603"/>
    </source>
</evidence>
<proteinExistence type="predicted"/>
<keyword evidence="2" id="KW-0808">Transferase</keyword>
<dbReference type="Pfam" id="PF13578">
    <property type="entry name" value="Methyltransf_24"/>
    <property type="match status" value="1"/>
</dbReference>
<keyword evidence="3" id="KW-0479">Metal-binding</keyword>
<dbReference type="GO" id="GO:0032259">
    <property type="term" value="P:methylation"/>
    <property type="evidence" value="ECO:0007669"/>
    <property type="project" value="UniProtKB-KW"/>
</dbReference>
<dbReference type="InterPro" id="IPR007739">
    <property type="entry name" value="RgpF"/>
</dbReference>
<dbReference type="Gene3D" id="3.40.50.1000">
    <property type="entry name" value="HAD superfamily/HAD-like"/>
    <property type="match status" value="1"/>
</dbReference>
<dbReference type="GO" id="GO:0008168">
    <property type="term" value="F:methyltransferase activity"/>
    <property type="evidence" value="ECO:0007669"/>
    <property type="project" value="UniProtKB-KW"/>
</dbReference>
<dbReference type="RefSeq" id="WP_181533356.1">
    <property type="nucleotide sequence ID" value="NZ_AP026385.1"/>
</dbReference>
<dbReference type="PANTHER" id="PTHR40048">
    <property type="entry name" value="RHAMNOSYL O-METHYLTRANSFERASE"/>
    <property type="match status" value="1"/>
</dbReference>
<keyword evidence="1" id="KW-0489">Methyltransferase</keyword>
<geneLocation type="plasmid" evidence="5 6">
    <name>pKAM621_3</name>
</geneLocation>
<evidence type="ECO:0000313" key="5">
    <source>
        <dbReference type="EMBL" id="BDO00324.1"/>
    </source>
</evidence>
<dbReference type="SUPFAM" id="SSF53335">
    <property type="entry name" value="S-adenosyl-L-methionine-dependent methyltransferases"/>
    <property type="match status" value="1"/>
</dbReference>
<dbReference type="Proteomes" id="UP001058317">
    <property type="component" value="Plasmid pKAM621_3"/>
</dbReference>
<evidence type="ECO:0000256" key="4">
    <source>
        <dbReference type="SAM" id="Coils"/>
    </source>
</evidence>
<dbReference type="Pfam" id="PF05045">
    <property type="entry name" value="RgpF"/>
    <property type="match status" value="1"/>
</dbReference>
<dbReference type="GO" id="GO:0046872">
    <property type="term" value="F:metal ion binding"/>
    <property type="evidence" value="ECO:0007669"/>
    <property type="project" value="UniProtKB-KW"/>
</dbReference>
<dbReference type="InterPro" id="IPR023214">
    <property type="entry name" value="HAD_sf"/>
</dbReference>
<protein>
    <submittedName>
        <fullName evidence="5">Uncharacterized protein</fullName>
    </submittedName>
</protein>
<dbReference type="SUPFAM" id="SSF56784">
    <property type="entry name" value="HAD-like"/>
    <property type="match status" value="1"/>
</dbReference>
<dbReference type="Pfam" id="PF00702">
    <property type="entry name" value="Hydrolase"/>
    <property type="match status" value="1"/>
</dbReference>
<accession>A0AAD1L7N3</accession>
<keyword evidence="5" id="KW-0614">Plasmid</keyword>
<gene>
    <name evidence="5" type="ORF">KAM621c_54280</name>
</gene>
<dbReference type="GO" id="GO:0071770">
    <property type="term" value="P:DIM/DIP cell wall layer assembly"/>
    <property type="evidence" value="ECO:0007669"/>
    <property type="project" value="TreeGrafter"/>
</dbReference>
<evidence type="ECO:0000256" key="2">
    <source>
        <dbReference type="ARBA" id="ARBA00022679"/>
    </source>
</evidence>
<sequence>MTTMNKSMLSRPQKLTFPYGWCGHIPFVSWLVEEMKPGTIVELGTHSGNSYFSICQAVLQNNTGSKCYAVDTWQGDEHAGLYSESVYTDVRHWNQQFYSSFSNLLRMTFDQASEYFAEKTINLLHIDGLHTYEAVKNDFETWLPKLADDAIVLFHDTNVREREFGVWKLWEELQVQYPNFEFHHSHGLGVLFVGNNSHKIYERLISMGDASLIREAFSRLGELVTLREEAHNHIQGLESAKNLIENHNTQIQSELDNTNKKLEKTHRELEKAKSDAEFYIKKIQHNKNTNDELERRLYELENAEHHKNLKVMELEAEIKRLLNTNSWKITKPLRFMFRVLRGQQKDTVYHLKREARSIARSLYYRAPYKYREQLLSLAFKIRPSWFSSHPRFGHNDVVLSAGLEKNEQIVDVTTLSAEQHEQPGRIAVHCHIFYNDLVDEFVTQLAAMPFKFDAFISVADDAARKKCESVFRKIPTLENIDVKVVINRGRDIAPMLAEFGSKLKQYDYICHVQSKKSLYNGGKTTGWREYLLDSLFGSELNIRRIFKAFKDQSQLGIIYPQVYGLIPYQAFTWLANRQQGTELCARIGIACPDGYFNFPAGSMFWAKKDAMAPLFNLDLSWDDFPEEKGQSDGTIAHAIERLLGIVPQALNFNAMILKDRDDTSTSTFRWDQQYFPRTIDSIKAQLLDPTIKVIAFDIFDTLLIRTLLHPDHTKQILANNLSAEHRAEFCRKRSAAESSARAKLGKDISITDIYSELSQCYGIDASEALRLQKLEETIEKDSVSCRPDMLDIFNFAKENNKKVIIASDMFLSLETITEMLTENGYSGWDNLYLSSDRGVRKDTGELYQLILDEYNVSGNEFIMIGDNERSDCQLPFDSFGIRYIHILRATDLALHIPEYSRVARKAYAGDLNDELTFGLLINKSLNKIGDFSIHDLKLFSNDAYQIGFNLVGPLLTAFANWTRMSAEQNNIDCLYFLAREGKLIKEVYDLWFEGQPSSVASKYLVVSRRAVNVPNITTLEDVLAIAKSTYYPNTLSMFVRERFGITLSDEKLEEIYSKGLWAKGKLVEVNNENTTEVKDVLNYLLPDIIKDATEERNGLMQYLSDVDFTVTENKAVVDVGYSGTIQKALIKLLSEPVHGFYIATKDDIQHGLVNAIASGCYVDRSQGTMNANSLILRNSFKLEKLLSSDDSQIVKYVPDEAGSVSPVFKHKHDEEKSTYQIRAELQKGCMDFVNAAINVRNNFYPEFSPSLKIADALYSDFIISTTHKENDFIKTMILDDDYCGRGLVN</sequence>
<evidence type="ECO:0000256" key="3">
    <source>
        <dbReference type="ARBA" id="ARBA00022723"/>
    </source>
</evidence>
<keyword evidence="4" id="KW-0175">Coiled coil</keyword>
<dbReference type="InterPro" id="IPR036412">
    <property type="entry name" value="HAD-like_sf"/>
</dbReference>
<dbReference type="EMBL" id="AP026385">
    <property type="protein sequence ID" value="BDO00324.1"/>
    <property type="molecule type" value="Genomic_DNA"/>
</dbReference>
<dbReference type="PANTHER" id="PTHR40048:SF1">
    <property type="entry name" value="RHAMNOSYL O-METHYLTRANSFERASE"/>
    <property type="match status" value="1"/>
</dbReference>
<feature type="coiled-coil region" evidence="4">
    <location>
        <begin position="237"/>
        <end position="303"/>
    </location>
</feature>
<reference evidence="5" key="1">
    <citation type="submission" date="2022-07" db="EMBL/GenBank/DDBJ databases">
        <title>Complete genome sequence of carbapenem-resistant Citrobacter spp. in Japan.</title>
        <authorList>
            <person name="Maehana S."/>
            <person name="Suzuki M."/>
            <person name="Kitasato H."/>
        </authorList>
    </citation>
    <scope>NUCLEOTIDE SEQUENCE</scope>
    <source>
        <strain evidence="5">KAM621</strain>
        <plasmid evidence="5">pKAM621_3</plasmid>
    </source>
</reference>
<name>A0AAD1L7N3_CITBR</name>
<dbReference type="Gene3D" id="3.40.50.150">
    <property type="entry name" value="Vaccinia Virus protein VP39"/>
    <property type="match status" value="1"/>
</dbReference>
<dbReference type="GO" id="GO:0005886">
    <property type="term" value="C:plasma membrane"/>
    <property type="evidence" value="ECO:0007669"/>
    <property type="project" value="TreeGrafter"/>
</dbReference>
<dbReference type="InterPro" id="IPR029063">
    <property type="entry name" value="SAM-dependent_MTases_sf"/>
</dbReference>
<organism evidence="5 6">
    <name type="scientific">Citrobacter braakii</name>
    <dbReference type="NCBI Taxonomy" id="57706"/>
    <lineage>
        <taxon>Bacteria</taxon>
        <taxon>Pseudomonadati</taxon>
        <taxon>Pseudomonadota</taxon>
        <taxon>Gammaproteobacteria</taxon>
        <taxon>Enterobacterales</taxon>
        <taxon>Enterobacteriaceae</taxon>
        <taxon>Citrobacter</taxon>
        <taxon>Citrobacter freundii complex</taxon>
    </lineage>
</organism>
<evidence type="ECO:0000313" key="6">
    <source>
        <dbReference type="Proteomes" id="UP001058317"/>
    </source>
</evidence>